<evidence type="ECO:0000313" key="1">
    <source>
        <dbReference type="EMBL" id="GAB55234.1"/>
    </source>
</evidence>
<proteinExistence type="predicted"/>
<organism evidence="1 2">
    <name type="scientific">Glaciecola punicea ACAM 611</name>
    <dbReference type="NCBI Taxonomy" id="1121923"/>
    <lineage>
        <taxon>Bacteria</taxon>
        <taxon>Pseudomonadati</taxon>
        <taxon>Pseudomonadota</taxon>
        <taxon>Gammaproteobacteria</taxon>
        <taxon>Alteromonadales</taxon>
        <taxon>Alteromonadaceae</taxon>
        <taxon>Glaciecola</taxon>
    </lineage>
</organism>
<comment type="caution">
    <text evidence="1">The sequence shown here is derived from an EMBL/GenBank/DDBJ whole genome shotgun (WGS) entry which is preliminary data.</text>
</comment>
<sequence length="45" mass="4919">MNCALAQTSVSGLLIPHNLCVQEISAQENQRQGLVERAFQHALAQ</sequence>
<evidence type="ECO:0000313" key="2">
    <source>
        <dbReference type="Proteomes" id="UP000053586"/>
    </source>
</evidence>
<gene>
    <name evidence="1" type="ORF">GPUN_1103</name>
</gene>
<reference evidence="1 2" key="2">
    <citation type="journal article" date="2017" name="Antonie Van Leeuwenhoek">
        <title>Rhizobium rhizosphaerae sp. nov., a novel species isolated from rice rhizosphere.</title>
        <authorList>
            <person name="Zhao J.J."/>
            <person name="Zhang J."/>
            <person name="Zhang R.J."/>
            <person name="Zhang C.W."/>
            <person name="Yin H.Q."/>
            <person name="Zhang X.X."/>
        </authorList>
    </citation>
    <scope>NUCLEOTIDE SEQUENCE [LARGE SCALE GENOMIC DNA]</scope>
    <source>
        <strain evidence="1 2">ACAM 611</strain>
    </source>
</reference>
<accession>H5TAA7</accession>
<protein>
    <submittedName>
        <fullName evidence="1">Uncharacterized protein</fullName>
    </submittedName>
</protein>
<name>H5TAA7_9ALTE</name>
<keyword evidence="2" id="KW-1185">Reference proteome</keyword>
<dbReference type="EMBL" id="BAET01000008">
    <property type="protein sequence ID" value="GAB55234.1"/>
    <property type="molecule type" value="Genomic_DNA"/>
</dbReference>
<dbReference type="AlphaFoldDB" id="H5TAA7"/>
<dbReference type="Proteomes" id="UP000053586">
    <property type="component" value="Unassembled WGS sequence"/>
</dbReference>
<reference evidence="1 2" key="1">
    <citation type="journal article" date="2012" name="J. Bacteriol.">
        <title>Genome sequence of proteorhodopsin-containing sea ice bacterium Glaciecola punicea ACAM 611T.</title>
        <authorList>
            <person name="Qin Q.-L."/>
            <person name="Xie B.-B."/>
            <person name="Shu Y.-L."/>
            <person name="Rong J.-C."/>
            <person name="Zhao D.-L."/>
            <person name="Zhang X.-Y."/>
            <person name="Chen X.-L."/>
            <person name="Zhou B.-C."/>
            <person name="Zhanga Y.-Z."/>
        </authorList>
    </citation>
    <scope>NUCLEOTIDE SEQUENCE [LARGE SCALE GENOMIC DNA]</scope>
    <source>
        <strain evidence="1 2">ACAM 611</strain>
    </source>
</reference>